<evidence type="ECO:0000256" key="7">
    <source>
        <dbReference type="ARBA" id="ARBA00022741"/>
    </source>
</evidence>
<evidence type="ECO:0000256" key="13">
    <source>
        <dbReference type="ARBA" id="ARBA00023014"/>
    </source>
</evidence>
<dbReference type="FunFam" id="3.40.50.300:FF:000135">
    <property type="entry name" value="DNA repair helicase RAD3, putative"/>
    <property type="match status" value="1"/>
</dbReference>
<evidence type="ECO:0000256" key="9">
    <source>
        <dbReference type="ARBA" id="ARBA00022801"/>
    </source>
</evidence>
<dbReference type="GO" id="GO:0035315">
    <property type="term" value="P:hair cell differentiation"/>
    <property type="evidence" value="ECO:0007669"/>
    <property type="project" value="UniProtKB-ARBA"/>
</dbReference>
<dbReference type="PANTHER" id="PTHR11472:SF1">
    <property type="entry name" value="GENERAL TRANSCRIPTION AND DNA REPAIR FACTOR IIH HELICASE SUBUNIT XPD"/>
    <property type="match status" value="1"/>
</dbReference>
<dbReference type="InterPro" id="IPR001945">
    <property type="entry name" value="RAD3/XPD"/>
</dbReference>
<dbReference type="NCBIfam" id="TIGR00604">
    <property type="entry name" value="rad3"/>
    <property type="match status" value="1"/>
</dbReference>
<proteinExistence type="inferred from homology"/>
<comment type="catalytic activity">
    <reaction evidence="19">
        <text>ATP + H2O = ADP + phosphate + H(+)</text>
        <dbReference type="Rhea" id="RHEA:13065"/>
        <dbReference type="ChEBI" id="CHEBI:15377"/>
        <dbReference type="ChEBI" id="CHEBI:15378"/>
        <dbReference type="ChEBI" id="CHEBI:30616"/>
        <dbReference type="ChEBI" id="CHEBI:43474"/>
        <dbReference type="ChEBI" id="CHEBI:456216"/>
        <dbReference type="EC" id="5.6.2.3"/>
    </reaction>
</comment>
<evidence type="ECO:0000256" key="23">
    <source>
        <dbReference type="ARBA" id="ARBA00081188"/>
    </source>
</evidence>
<dbReference type="EMBL" id="JBJKFK010001304">
    <property type="protein sequence ID" value="KAL3313442.1"/>
    <property type="molecule type" value="Genomic_DNA"/>
</dbReference>
<dbReference type="GO" id="GO:0051539">
    <property type="term" value="F:4 iron, 4 sulfur cluster binding"/>
    <property type="evidence" value="ECO:0007669"/>
    <property type="project" value="UniProtKB-KW"/>
</dbReference>
<keyword evidence="13" id="KW-0411">Iron-sulfur</keyword>
<keyword evidence="7" id="KW-0547">Nucleotide-binding</keyword>
<dbReference type="GO" id="GO:0046872">
    <property type="term" value="F:metal ion binding"/>
    <property type="evidence" value="ECO:0007669"/>
    <property type="project" value="UniProtKB-KW"/>
</dbReference>
<keyword evidence="6" id="KW-0479">Metal-binding</keyword>
<organism evidence="28 29">
    <name type="scientific">Cichlidogyrus casuarinus</name>
    <dbReference type="NCBI Taxonomy" id="1844966"/>
    <lineage>
        <taxon>Eukaryota</taxon>
        <taxon>Metazoa</taxon>
        <taxon>Spiralia</taxon>
        <taxon>Lophotrochozoa</taxon>
        <taxon>Platyhelminthes</taxon>
        <taxon>Monogenea</taxon>
        <taxon>Monopisthocotylea</taxon>
        <taxon>Dactylogyridea</taxon>
        <taxon>Ancyrocephalidae</taxon>
        <taxon>Cichlidogyrus</taxon>
    </lineage>
</organism>
<evidence type="ECO:0000256" key="10">
    <source>
        <dbReference type="ARBA" id="ARBA00022806"/>
    </source>
</evidence>
<feature type="domain" description="Helicase ATP-binding" evidence="27">
    <location>
        <begin position="1"/>
        <end position="263"/>
    </location>
</feature>
<reference evidence="28 29" key="1">
    <citation type="submission" date="2024-11" db="EMBL/GenBank/DDBJ databases">
        <title>Adaptive evolution of stress response genes in parasites aligns with host niche diversity.</title>
        <authorList>
            <person name="Hahn C."/>
            <person name="Resl P."/>
        </authorList>
    </citation>
    <scope>NUCLEOTIDE SEQUENCE [LARGE SCALE GENOMIC DNA]</scope>
    <source>
        <strain evidence="28">EGGRZ-B1_66</strain>
        <tissue evidence="28">Body</tissue>
    </source>
</reference>
<evidence type="ECO:0000256" key="24">
    <source>
        <dbReference type="ARBA" id="ARBA00082576"/>
    </source>
</evidence>
<evidence type="ECO:0000256" key="12">
    <source>
        <dbReference type="ARBA" id="ARBA00023004"/>
    </source>
</evidence>
<keyword evidence="10 28" id="KW-0347">Helicase</keyword>
<dbReference type="PRINTS" id="PR00852">
    <property type="entry name" value="XRODRMPGMNTD"/>
</dbReference>
<dbReference type="CDD" id="cd18788">
    <property type="entry name" value="SF2_C_XPD"/>
    <property type="match status" value="1"/>
</dbReference>
<dbReference type="GO" id="GO:0005634">
    <property type="term" value="C:nucleus"/>
    <property type="evidence" value="ECO:0007669"/>
    <property type="project" value="UniProtKB-SubCell"/>
</dbReference>
<keyword evidence="5" id="KW-0004">4Fe-4S</keyword>
<feature type="compositionally biased region" description="Low complexity" evidence="26">
    <location>
        <begin position="740"/>
        <end position="754"/>
    </location>
</feature>
<feature type="coiled-coil region" evidence="25">
    <location>
        <begin position="235"/>
        <end position="277"/>
    </location>
</feature>
<comment type="caution">
    <text evidence="28">The sequence shown here is derived from an EMBL/GenBank/DDBJ whole genome shotgun (WGS) entry which is preliminary data.</text>
</comment>
<evidence type="ECO:0000256" key="6">
    <source>
        <dbReference type="ARBA" id="ARBA00022723"/>
    </source>
</evidence>
<keyword evidence="17" id="KW-0539">Nucleus</keyword>
<comment type="similarity">
    <text evidence="3">Belongs to the helicase family. RAD3/XPD subfamily.</text>
</comment>
<keyword evidence="12" id="KW-0408">Iron</keyword>
<evidence type="ECO:0000256" key="2">
    <source>
        <dbReference type="ARBA" id="ARBA00004123"/>
    </source>
</evidence>
<dbReference type="SMART" id="SM00488">
    <property type="entry name" value="DEXDc2"/>
    <property type="match status" value="1"/>
</dbReference>
<dbReference type="InterPro" id="IPR027417">
    <property type="entry name" value="P-loop_NTPase"/>
</dbReference>
<keyword evidence="29" id="KW-1185">Reference proteome</keyword>
<gene>
    <name evidence="28" type="primary">ERCC2</name>
    <name evidence="28" type="ORF">Ciccas_007954</name>
</gene>
<dbReference type="InterPro" id="IPR014013">
    <property type="entry name" value="Helic_SF1/SF2_ATP-bd_DinG/Rad3"/>
</dbReference>
<dbReference type="GO" id="GO:0006281">
    <property type="term" value="P:DNA repair"/>
    <property type="evidence" value="ECO:0007669"/>
    <property type="project" value="UniProtKB-KW"/>
</dbReference>
<name>A0ABD2Q1E0_9PLAT</name>
<evidence type="ECO:0000256" key="25">
    <source>
        <dbReference type="SAM" id="Coils"/>
    </source>
</evidence>
<dbReference type="InterPro" id="IPR013020">
    <property type="entry name" value="Rad3/Chl1-like"/>
</dbReference>
<accession>A0ABD2Q1E0</accession>
<dbReference type="InterPro" id="IPR006555">
    <property type="entry name" value="ATP-dep_Helicase_C"/>
</dbReference>
<dbReference type="InterPro" id="IPR006554">
    <property type="entry name" value="Helicase-like_DEXD_c2"/>
</dbReference>
<comment type="cofactor">
    <cofactor evidence="1">
        <name>[4Fe-4S] cluster</name>
        <dbReference type="ChEBI" id="CHEBI:49883"/>
    </cofactor>
</comment>
<evidence type="ECO:0000256" key="14">
    <source>
        <dbReference type="ARBA" id="ARBA00023125"/>
    </source>
</evidence>
<evidence type="ECO:0000256" key="11">
    <source>
        <dbReference type="ARBA" id="ARBA00022840"/>
    </source>
</evidence>
<evidence type="ECO:0000313" key="29">
    <source>
        <dbReference type="Proteomes" id="UP001626550"/>
    </source>
</evidence>
<dbReference type="Proteomes" id="UP001626550">
    <property type="component" value="Unassembled WGS sequence"/>
</dbReference>
<evidence type="ECO:0000256" key="21">
    <source>
        <dbReference type="ARBA" id="ARBA00079246"/>
    </source>
</evidence>
<dbReference type="PROSITE" id="PS00690">
    <property type="entry name" value="DEAH_ATP_HELICASE"/>
    <property type="match status" value="1"/>
</dbReference>
<dbReference type="PROSITE" id="PS51193">
    <property type="entry name" value="HELICASE_ATP_BIND_2"/>
    <property type="match status" value="1"/>
</dbReference>
<evidence type="ECO:0000256" key="20">
    <source>
        <dbReference type="ARBA" id="ARBA00078828"/>
    </source>
</evidence>
<keyword evidence="16" id="KW-0413">Isomerase</keyword>
<evidence type="ECO:0000313" key="28">
    <source>
        <dbReference type="EMBL" id="KAL3313442.1"/>
    </source>
</evidence>
<dbReference type="SUPFAM" id="SSF52540">
    <property type="entry name" value="P-loop containing nucleoside triphosphate hydrolases"/>
    <property type="match status" value="1"/>
</dbReference>
<evidence type="ECO:0000256" key="1">
    <source>
        <dbReference type="ARBA" id="ARBA00001966"/>
    </source>
</evidence>
<dbReference type="GO" id="GO:0016787">
    <property type="term" value="F:hydrolase activity"/>
    <property type="evidence" value="ECO:0007669"/>
    <property type="project" value="UniProtKB-KW"/>
</dbReference>
<dbReference type="GO" id="GO:0003677">
    <property type="term" value="F:DNA binding"/>
    <property type="evidence" value="ECO:0007669"/>
    <property type="project" value="UniProtKB-KW"/>
</dbReference>
<dbReference type="InterPro" id="IPR045028">
    <property type="entry name" value="DinG/Rad3-like"/>
</dbReference>
<dbReference type="GO" id="GO:0043139">
    <property type="term" value="F:5'-3' DNA helicase activity"/>
    <property type="evidence" value="ECO:0007669"/>
    <property type="project" value="UniProtKB-EC"/>
</dbReference>
<dbReference type="FunFam" id="3.40.50.300:FF:000128">
    <property type="entry name" value="Putative DNA repair helicase RAD3"/>
    <property type="match status" value="1"/>
</dbReference>
<sequence>MLELKKTLDAKGHGVLEMPSGTGKTISLLSLIVAYMKAFPMAIEKFVYCSRTVPELEKIVEEMKGLDRFYAKETKKEGCGLLAVALSARKNLCIERDVRKAGDGACVDAACRKLTASFVRRQRIDDPSSNIPGCKFYEDFDARGRDEILPTGIYNLSDMKNYGKKKGYCPYFLTRHALIHANIVVYSYYYLLDPKIANLVSKNLPRNSVIVFDEAHNIDSVCIESMSCTLSRRSLDSCSRSLEKLSTSVQQMKQNDSQKLQNEYEQLIASLREAQKERETDQILANPALPDDVLKNAIPGPLRSADSFLSFLRRFLEYVKLRLRITHVVQETSVAFLRDCLEKVCIDQRPLKYCSERLKSLLQTLEVSDLSDYSALNLLCDFATLISTYTKGFCLLIEPFDERSNAIINPTLYFQCLDASLAIKPVFERFSSVIITSGTLSPLEIYPRILDFQPVNSASFTMTLSRNCICPMIVSKGNDQVTISTKFASREDIAVVRNYGSLLAEMCAVVPDGIVAFFPSYYYLESTFAAWYDQHIIESIQKNKLIFVETQDAEETSLALTNYQRACENGRGAVLLSVARGKISEGIDFDHHLGRCVILFGVPFVYTQSRIFKARLDFLREQYQVRPNEFITFDAMRHAAQCLGRAIRGKSDYGIMVLADKRYARADKRAKLPGWIQNHLSDALVNLSVEECVQTSKRFLRLMGQPYEVEDQMGVSLLSPEQVEELVKQQQSAQTIARLQNSQSPTPSSSQPRI</sequence>
<keyword evidence="8" id="KW-0227">DNA damage</keyword>
<evidence type="ECO:0000256" key="15">
    <source>
        <dbReference type="ARBA" id="ARBA00023204"/>
    </source>
</evidence>
<dbReference type="GO" id="GO:0005524">
    <property type="term" value="F:ATP binding"/>
    <property type="evidence" value="ECO:0007669"/>
    <property type="project" value="UniProtKB-KW"/>
</dbReference>
<dbReference type="InterPro" id="IPR010614">
    <property type="entry name" value="RAD3-like_helicase_DEAD"/>
</dbReference>
<evidence type="ECO:0000256" key="8">
    <source>
        <dbReference type="ARBA" id="ARBA00022763"/>
    </source>
</evidence>
<evidence type="ECO:0000256" key="4">
    <source>
        <dbReference type="ARBA" id="ARBA00014344"/>
    </source>
</evidence>
<evidence type="ECO:0000256" key="19">
    <source>
        <dbReference type="ARBA" id="ARBA00048954"/>
    </source>
</evidence>
<keyword evidence="9" id="KW-0378">Hydrolase</keyword>
<evidence type="ECO:0000256" key="18">
    <source>
        <dbReference type="ARBA" id="ARBA00044969"/>
    </source>
</evidence>
<evidence type="ECO:0000256" key="22">
    <source>
        <dbReference type="ARBA" id="ARBA00081072"/>
    </source>
</evidence>
<evidence type="ECO:0000256" key="26">
    <source>
        <dbReference type="SAM" id="MobiDB-lite"/>
    </source>
</evidence>
<evidence type="ECO:0000256" key="3">
    <source>
        <dbReference type="ARBA" id="ARBA00009146"/>
    </source>
</evidence>
<feature type="non-terminal residue" evidence="28">
    <location>
        <position position="754"/>
    </location>
</feature>
<keyword evidence="11" id="KW-0067">ATP-binding</keyword>
<dbReference type="Gene3D" id="3.40.50.300">
    <property type="entry name" value="P-loop containing nucleotide triphosphate hydrolases"/>
    <property type="match status" value="2"/>
</dbReference>
<comment type="subcellular location">
    <subcellularLocation>
        <location evidence="2">Nucleus</location>
    </subcellularLocation>
</comment>
<dbReference type="Pfam" id="PF06733">
    <property type="entry name" value="DEAD_2"/>
    <property type="match status" value="1"/>
</dbReference>
<keyword evidence="25" id="KW-0175">Coiled coil</keyword>
<evidence type="ECO:0000256" key="5">
    <source>
        <dbReference type="ARBA" id="ARBA00022485"/>
    </source>
</evidence>
<dbReference type="PANTHER" id="PTHR11472">
    <property type="entry name" value="DNA REPAIR DEAD HELICASE RAD3/XP-D SUBFAMILY MEMBER"/>
    <property type="match status" value="1"/>
</dbReference>
<dbReference type="AlphaFoldDB" id="A0ABD2Q1E0"/>
<dbReference type="SMART" id="SM00491">
    <property type="entry name" value="HELICc2"/>
    <property type="match status" value="1"/>
</dbReference>
<dbReference type="EC" id="5.6.2.3" evidence="18"/>
<dbReference type="Pfam" id="PF06777">
    <property type="entry name" value="HBB"/>
    <property type="match status" value="1"/>
</dbReference>
<dbReference type="Pfam" id="PF13307">
    <property type="entry name" value="Helicase_C_2"/>
    <property type="match status" value="1"/>
</dbReference>
<keyword evidence="14" id="KW-0238">DNA-binding</keyword>
<dbReference type="InterPro" id="IPR010643">
    <property type="entry name" value="HBB"/>
</dbReference>
<evidence type="ECO:0000256" key="17">
    <source>
        <dbReference type="ARBA" id="ARBA00023242"/>
    </source>
</evidence>
<protein>
    <recommendedName>
        <fullName evidence="4">General transcription and DNA repair factor IIH helicase subunit XPD</fullName>
        <ecNumber evidence="18">5.6.2.3</ecNumber>
    </recommendedName>
    <alternativeName>
        <fullName evidence="21">CXPD</fullName>
    </alternativeName>
    <alternativeName>
        <fullName evidence="22">DNA 5'-3' helicase XPD</fullName>
    </alternativeName>
    <alternativeName>
        <fullName evidence="20">DNA excision repair protein ERCC-2</fullName>
    </alternativeName>
    <alternativeName>
        <fullName evidence="23">DNA repair protein complementing XP-D cells</fullName>
    </alternativeName>
    <alternativeName>
        <fullName evidence="24">Xeroderma pigmentosum group D-complementing protein</fullName>
    </alternativeName>
</protein>
<feature type="region of interest" description="Disordered" evidence="26">
    <location>
        <begin position="734"/>
        <end position="754"/>
    </location>
</feature>
<evidence type="ECO:0000259" key="27">
    <source>
        <dbReference type="PROSITE" id="PS51193"/>
    </source>
</evidence>
<keyword evidence="15" id="KW-0234">DNA repair</keyword>
<evidence type="ECO:0000256" key="16">
    <source>
        <dbReference type="ARBA" id="ARBA00023235"/>
    </source>
</evidence>
<dbReference type="InterPro" id="IPR002464">
    <property type="entry name" value="DNA/RNA_helicase_DEAH_CS"/>
</dbReference>